<proteinExistence type="predicted"/>
<evidence type="ECO:0000313" key="1">
    <source>
        <dbReference type="EMBL" id="SEK54180.1"/>
    </source>
</evidence>
<dbReference type="RefSeq" id="WP_090603058.1">
    <property type="nucleotide sequence ID" value="NZ_FNZR01000002.1"/>
</dbReference>
<evidence type="ECO:0000313" key="2">
    <source>
        <dbReference type="Proteomes" id="UP000198916"/>
    </source>
</evidence>
<sequence length="365" mass="42213">MFDFFTRKIPNPTNLIDFLNSTELGGWNYKDALSLNDTEIEKATLEQLLSNPSDVADGVVQVEMVFSNIFFGIFDNLVIKYRDDQSVQLMFYTTTDDPELVQSFFKQLKPCLGGGYIADHKFASFNEHDQIAKLAQGQAFSESDELFHSWLKDNFSFTLNYRIDPRQQLLFIVKSKPEKVVDYSIRTNGTLLSILTHDLNTILKQEALNTEIKSENGQVKYVDYAFELSPSELGIFDVVKIRIFDSVKSINENIQIHVIYFSKYEADTAKVITLCDRIIDIYGPDNFGDTELQPHEWDMIDNSEFWTGRTWWLNKAHGIYDVQNKTQTMLYEVRLGIEHDEGFSLHIVAFQNMLFYHGLMNSNLD</sequence>
<dbReference type="EMBL" id="FNZR01000002">
    <property type="protein sequence ID" value="SEK54180.1"/>
    <property type="molecule type" value="Genomic_DNA"/>
</dbReference>
<gene>
    <name evidence="1" type="ORF">SAMN05421740_10228</name>
</gene>
<name>A0A1H7HYE4_9SPHI</name>
<reference evidence="2" key="1">
    <citation type="submission" date="2016-10" db="EMBL/GenBank/DDBJ databases">
        <authorList>
            <person name="Varghese N."/>
            <person name="Submissions S."/>
        </authorList>
    </citation>
    <scope>NUCLEOTIDE SEQUENCE [LARGE SCALE GENOMIC DNA]</scope>
    <source>
        <strain evidence="2">Jip14</strain>
    </source>
</reference>
<organism evidence="1 2">
    <name type="scientific">Parapedobacter koreensis</name>
    <dbReference type="NCBI Taxonomy" id="332977"/>
    <lineage>
        <taxon>Bacteria</taxon>
        <taxon>Pseudomonadati</taxon>
        <taxon>Bacteroidota</taxon>
        <taxon>Sphingobacteriia</taxon>
        <taxon>Sphingobacteriales</taxon>
        <taxon>Sphingobacteriaceae</taxon>
        <taxon>Parapedobacter</taxon>
    </lineage>
</organism>
<keyword evidence="2" id="KW-1185">Reference proteome</keyword>
<dbReference type="AlphaFoldDB" id="A0A1H7HYE4"/>
<accession>A0A1H7HYE4</accession>
<dbReference type="Proteomes" id="UP000198916">
    <property type="component" value="Unassembled WGS sequence"/>
</dbReference>
<protein>
    <submittedName>
        <fullName evidence="1">Uncharacterized protein</fullName>
    </submittedName>
</protein>
<dbReference type="STRING" id="332977.SAMN05421740_10228"/>
<dbReference type="OrthoDB" id="762665at2"/>